<evidence type="ECO:0000256" key="61">
    <source>
        <dbReference type="ARBA" id="ARBA00049449"/>
    </source>
</evidence>
<dbReference type="Pfam" id="PF02801">
    <property type="entry name" value="Ketoacyl-synt_C"/>
    <property type="match status" value="1"/>
</dbReference>
<evidence type="ECO:0000256" key="13">
    <source>
        <dbReference type="ARBA" id="ARBA00022801"/>
    </source>
</evidence>
<dbReference type="InterPro" id="IPR016039">
    <property type="entry name" value="Thiolase-like"/>
</dbReference>
<dbReference type="InterPro" id="IPR036736">
    <property type="entry name" value="ACP-like_sf"/>
</dbReference>
<evidence type="ECO:0000256" key="5">
    <source>
        <dbReference type="ARBA" id="ARBA00012948"/>
    </source>
</evidence>
<evidence type="ECO:0000256" key="24">
    <source>
        <dbReference type="ARBA" id="ARBA00023351"/>
    </source>
</evidence>
<dbReference type="SUPFAM" id="SSF50129">
    <property type="entry name" value="GroES-like"/>
    <property type="match status" value="1"/>
</dbReference>
<dbReference type="EC" id="3.1.2.14" evidence="3"/>
<comment type="catalytic activity">
    <reaction evidence="45">
        <text>hexadecanoyl-[ACP] + malonyl-[ACP] + H(+) = 3-oxooctadecanoyl-[ACP] + holo-[ACP] + CO2</text>
        <dbReference type="Rhea" id="RHEA:41916"/>
        <dbReference type="Rhea" id="RHEA-COMP:9623"/>
        <dbReference type="Rhea" id="RHEA-COMP:9652"/>
        <dbReference type="Rhea" id="RHEA-COMP:9653"/>
        <dbReference type="Rhea" id="RHEA-COMP:9685"/>
        <dbReference type="ChEBI" id="CHEBI:15378"/>
        <dbReference type="ChEBI" id="CHEBI:16526"/>
        <dbReference type="ChEBI" id="CHEBI:64479"/>
        <dbReference type="ChEBI" id="CHEBI:78449"/>
        <dbReference type="ChEBI" id="CHEBI:78483"/>
        <dbReference type="ChEBI" id="CHEBI:78487"/>
    </reaction>
    <physiologicalReaction direction="left-to-right" evidence="45">
        <dbReference type="Rhea" id="RHEA:41917"/>
    </physiologicalReaction>
</comment>
<dbReference type="InterPro" id="IPR029063">
    <property type="entry name" value="SAM-dependent_MTases_sf"/>
</dbReference>
<dbReference type="SUPFAM" id="SSF51735">
    <property type="entry name" value="NAD(P)-binding Rossmann-fold domains"/>
    <property type="match status" value="2"/>
</dbReference>
<dbReference type="InterPro" id="IPR009081">
    <property type="entry name" value="PP-bd_ACP"/>
</dbReference>
<dbReference type="Pfam" id="PF00698">
    <property type="entry name" value="Acyl_transf_1"/>
    <property type="match status" value="1"/>
</dbReference>
<dbReference type="EC" id="1.3.1.39" evidence="2"/>
<dbReference type="EC" id="1.1.1.100" evidence="5"/>
<evidence type="ECO:0000256" key="7">
    <source>
        <dbReference type="ARBA" id="ARBA00018769"/>
    </source>
</evidence>
<feature type="active site" description="Proton acceptor; for dehydratase activity" evidence="64">
    <location>
        <position position="981"/>
    </location>
</feature>
<evidence type="ECO:0000256" key="4">
    <source>
        <dbReference type="ARBA" id="ARBA00012873"/>
    </source>
</evidence>
<dbReference type="Pfam" id="PF16197">
    <property type="entry name" value="KAsynt_C_assoc"/>
    <property type="match status" value="1"/>
</dbReference>
<dbReference type="InterPro" id="IPR049391">
    <property type="entry name" value="FAS_pseudo-KR"/>
</dbReference>
<evidence type="ECO:0000256" key="40">
    <source>
        <dbReference type="ARBA" id="ARBA00047578"/>
    </source>
</evidence>
<dbReference type="AlphaFoldDB" id="A0A077Z0J0"/>
<dbReference type="Pfam" id="PF00550">
    <property type="entry name" value="PP-binding"/>
    <property type="match status" value="1"/>
</dbReference>
<comment type="catalytic activity">
    <reaction evidence="24">
        <text>(3R)-hydroxydodecanoyl-[ACP] = (2E)-dodecenoyl-[ACP] + H2O</text>
        <dbReference type="Rhea" id="RHEA:41876"/>
        <dbReference type="Rhea" id="RHEA-COMP:9642"/>
        <dbReference type="Rhea" id="RHEA-COMP:9643"/>
        <dbReference type="ChEBI" id="CHEBI:15377"/>
        <dbReference type="ChEBI" id="CHEBI:78470"/>
        <dbReference type="ChEBI" id="CHEBI:78472"/>
    </reaction>
    <physiologicalReaction direction="left-to-right" evidence="24">
        <dbReference type="Rhea" id="RHEA:41877"/>
    </physiologicalReaction>
</comment>
<comment type="catalytic activity">
    <reaction evidence="60">
        <text>3-oxooctanoyl-[ACP] + NADPH + H(+) = (3R)-hydroxyoctanoyl-[ACP] + NADP(+)</text>
        <dbReference type="Rhea" id="RHEA:41840"/>
        <dbReference type="Rhea" id="RHEA-COMP:9633"/>
        <dbReference type="Rhea" id="RHEA-COMP:9634"/>
        <dbReference type="ChEBI" id="CHEBI:15378"/>
        <dbReference type="ChEBI" id="CHEBI:57783"/>
        <dbReference type="ChEBI" id="CHEBI:58349"/>
        <dbReference type="ChEBI" id="CHEBI:78460"/>
        <dbReference type="ChEBI" id="CHEBI:78461"/>
    </reaction>
    <physiologicalReaction direction="left-to-right" evidence="60">
        <dbReference type="Rhea" id="RHEA:41841"/>
    </physiologicalReaction>
</comment>
<comment type="catalytic activity">
    <reaction evidence="23">
        <text>(3R)-hydroxyoctanoyl-[ACP] = (2E)-octenoyl-[ACP] + H2O</text>
        <dbReference type="Rhea" id="RHEA:41844"/>
        <dbReference type="Rhea" id="RHEA-COMP:9634"/>
        <dbReference type="Rhea" id="RHEA-COMP:9635"/>
        <dbReference type="ChEBI" id="CHEBI:15377"/>
        <dbReference type="ChEBI" id="CHEBI:78461"/>
        <dbReference type="ChEBI" id="CHEBI:78462"/>
    </reaction>
    <physiologicalReaction direction="left-to-right" evidence="23">
        <dbReference type="Rhea" id="RHEA:41845"/>
    </physiologicalReaction>
</comment>
<evidence type="ECO:0000256" key="14">
    <source>
        <dbReference type="ARBA" id="ARBA00022832"/>
    </source>
</evidence>
<dbReference type="InterPro" id="IPR032821">
    <property type="entry name" value="PKS_assoc"/>
</dbReference>
<dbReference type="Pfam" id="PF13602">
    <property type="entry name" value="ADH_zinc_N_2"/>
    <property type="match status" value="1"/>
</dbReference>
<dbReference type="EC" id="2.3.1.41" evidence="6"/>
<comment type="catalytic activity">
    <reaction evidence="41">
        <text>(2E)-hexadecenoyl-[ACP] + NADPH + H(+) = hexadecanoyl-[ACP] + NADP(+)</text>
        <dbReference type="Rhea" id="RHEA:41912"/>
        <dbReference type="Rhea" id="RHEA-COMP:9651"/>
        <dbReference type="Rhea" id="RHEA-COMP:9652"/>
        <dbReference type="ChEBI" id="CHEBI:15378"/>
        <dbReference type="ChEBI" id="CHEBI:57783"/>
        <dbReference type="ChEBI" id="CHEBI:58349"/>
        <dbReference type="ChEBI" id="CHEBI:78481"/>
        <dbReference type="ChEBI" id="CHEBI:78483"/>
    </reaction>
    <physiologicalReaction direction="left-to-right" evidence="41">
        <dbReference type="Rhea" id="RHEA:41913"/>
    </physiologicalReaction>
</comment>
<dbReference type="InterPro" id="IPR020843">
    <property type="entry name" value="ER"/>
</dbReference>
<evidence type="ECO:0000313" key="69">
    <source>
        <dbReference type="EMBL" id="CDW53952.1"/>
    </source>
</evidence>
<comment type="catalytic activity">
    <reaction evidence="29">
        <text>(3R)-hydroxyoctadecanoyl-[ACP] = (2E)-octadecenoyl-[ACP] + H2O</text>
        <dbReference type="Rhea" id="RHEA:41924"/>
        <dbReference type="Rhea" id="RHEA-COMP:9654"/>
        <dbReference type="Rhea" id="RHEA-COMP:9655"/>
        <dbReference type="ChEBI" id="CHEBI:15377"/>
        <dbReference type="ChEBI" id="CHEBI:78488"/>
        <dbReference type="ChEBI" id="CHEBI:78489"/>
    </reaction>
    <physiologicalReaction direction="left-to-right" evidence="29">
        <dbReference type="Rhea" id="RHEA:41925"/>
    </physiologicalReaction>
</comment>
<comment type="catalytic activity">
    <reaction evidence="56">
        <text>decanoyl-[ACP] + malonyl-[ACP] + H(+) = 3-oxododecanoyl-[ACP] + holo-[ACP] + CO2</text>
        <dbReference type="Rhea" id="RHEA:41868"/>
        <dbReference type="Rhea" id="RHEA-COMP:9623"/>
        <dbReference type="Rhea" id="RHEA-COMP:9640"/>
        <dbReference type="Rhea" id="RHEA-COMP:9641"/>
        <dbReference type="Rhea" id="RHEA-COMP:9685"/>
        <dbReference type="ChEBI" id="CHEBI:15378"/>
        <dbReference type="ChEBI" id="CHEBI:16526"/>
        <dbReference type="ChEBI" id="CHEBI:64479"/>
        <dbReference type="ChEBI" id="CHEBI:78449"/>
        <dbReference type="ChEBI" id="CHEBI:78468"/>
        <dbReference type="ChEBI" id="CHEBI:78469"/>
    </reaction>
    <physiologicalReaction direction="left-to-right" evidence="56">
        <dbReference type="Rhea" id="RHEA:41869"/>
    </physiologicalReaction>
</comment>
<feature type="domain" description="Carrier" evidence="66">
    <location>
        <begin position="2271"/>
        <end position="2348"/>
    </location>
</feature>
<gene>
    <name evidence="69" type="ORF">TTRE_0000222101</name>
</gene>
<evidence type="ECO:0000256" key="53">
    <source>
        <dbReference type="ARBA" id="ARBA00048704"/>
    </source>
</evidence>
<dbReference type="Gene3D" id="3.40.366.10">
    <property type="entry name" value="Malonyl-Coenzyme A Acyl Carrier Protein, domain 2"/>
    <property type="match status" value="1"/>
</dbReference>
<comment type="catalytic activity">
    <reaction evidence="55">
        <text>(2E)-octadecenoyl-[ACP] + NADPH + H(+) = octadecanoyl-[ACP] + NADP(+)</text>
        <dbReference type="Rhea" id="RHEA:41928"/>
        <dbReference type="Rhea" id="RHEA-COMP:9655"/>
        <dbReference type="Rhea" id="RHEA-COMP:9656"/>
        <dbReference type="ChEBI" id="CHEBI:15378"/>
        <dbReference type="ChEBI" id="CHEBI:57783"/>
        <dbReference type="ChEBI" id="CHEBI:58349"/>
        <dbReference type="ChEBI" id="CHEBI:78489"/>
        <dbReference type="ChEBI" id="CHEBI:78495"/>
    </reaction>
    <physiologicalReaction direction="left-to-right" evidence="55">
        <dbReference type="Rhea" id="RHEA:41929"/>
    </physiologicalReaction>
</comment>
<dbReference type="Gene3D" id="3.40.50.150">
    <property type="entry name" value="Vaccinia Virus protein VP39"/>
    <property type="match status" value="1"/>
</dbReference>
<keyword evidence="11" id="KW-0808">Transferase</keyword>
<evidence type="ECO:0000256" key="32">
    <source>
        <dbReference type="ARBA" id="ARBA00023442"/>
    </source>
</evidence>
<comment type="catalytic activity">
    <reaction evidence="52">
        <text>holo-[ACP] + acetyl-CoA = acetyl-[ACP] + CoA</text>
        <dbReference type="Rhea" id="RHEA:41788"/>
        <dbReference type="Rhea" id="RHEA-COMP:9621"/>
        <dbReference type="Rhea" id="RHEA-COMP:9685"/>
        <dbReference type="ChEBI" id="CHEBI:57287"/>
        <dbReference type="ChEBI" id="CHEBI:57288"/>
        <dbReference type="ChEBI" id="CHEBI:64479"/>
        <dbReference type="ChEBI" id="CHEBI:78446"/>
        <dbReference type="EC" id="2.3.1.38"/>
    </reaction>
    <physiologicalReaction direction="left-to-right" evidence="52">
        <dbReference type="Rhea" id="RHEA:41789"/>
    </physiologicalReaction>
</comment>
<dbReference type="SUPFAM" id="SSF55048">
    <property type="entry name" value="Probable ACP-binding domain of malonyl-CoA ACP transacylase"/>
    <property type="match status" value="1"/>
</dbReference>
<dbReference type="CDD" id="cd08954">
    <property type="entry name" value="KR_1_FAS_SDR_x"/>
    <property type="match status" value="1"/>
</dbReference>
<comment type="catalytic activity">
    <reaction evidence="51">
        <text>a 2,3-saturated acyl-[ACP] + NADP(+) = a (2E)-enoyl-[ACP] + NADPH + H(+)</text>
        <dbReference type="Rhea" id="RHEA:22564"/>
        <dbReference type="Rhea" id="RHEA-COMP:9925"/>
        <dbReference type="Rhea" id="RHEA-COMP:9926"/>
        <dbReference type="ChEBI" id="CHEBI:15378"/>
        <dbReference type="ChEBI" id="CHEBI:57783"/>
        <dbReference type="ChEBI" id="CHEBI:58349"/>
        <dbReference type="ChEBI" id="CHEBI:78784"/>
        <dbReference type="ChEBI" id="CHEBI:78785"/>
        <dbReference type="EC" id="1.3.1.39"/>
    </reaction>
    <physiologicalReaction direction="right-to-left" evidence="51">
        <dbReference type="Rhea" id="RHEA:22566"/>
    </physiologicalReaction>
</comment>
<evidence type="ECO:0000256" key="65">
    <source>
        <dbReference type="SAM" id="MobiDB-lite"/>
    </source>
</evidence>
<evidence type="ECO:0000256" key="38">
    <source>
        <dbReference type="ARBA" id="ARBA00047451"/>
    </source>
</evidence>
<feature type="domain" description="PKS/mFAS DH" evidence="68">
    <location>
        <begin position="948"/>
        <end position="1239"/>
    </location>
</feature>
<keyword evidence="16" id="KW-0663">Pyridoxal phosphate</keyword>
<keyword evidence="22" id="KW-0511">Multifunctional enzyme</keyword>
<comment type="catalytic activity">
    <reaction evidence="53">
        <text>hexadecanoyl-[ACP] + H2O = hexadecanoate + holo-[ACP] + H(+)</text>
        <dbReference type="Rhea" id="RHEA:41932"/>
        <dbReference type="Rhea" id="RHEA-COMP:9652"/>
        <dbReference type="Rhea" id="RHEA-COMP:9685"/>
        <dbReference type="ChEBI" id="CHEBI:7896"/>
        <dbReference type="ChEBI" id="CHEBI:15377"/>
        <dbReference type="ChEBI" id="CHEBI:15378"/>
        <dbReference type="ChEBI" id="CHEBI:64479"/>
        <dbReference type="ChEBI" id="CHEBI:78483"/>
        <dbReference type="EC" id="3.1.2.14"/>
    </reaction>
    <physiologicalReaction direction="left-to-right" evidence="53">
        <dbReference type="Rhea" id="RHEA:41933"/>
    </physiologicalReaction>
</comment>
<evidence type="ECO:0000256" key="42">
    <source>
        <dbReference type="ARBA" id="ARBA00047897"/>
    </source>
</evidence>
<dbReference type="SUPFAM" id="SSF52151">
    <property type="entry name" value="FabD/lysophospholipase-like"/>
    <property type="match status" value="1"/>
</dbReference>
<dbReference type="PANTHER" id="PTHR43775">
    <property type="entry name" value="FATTY ACID SYNTHASE"/>
    <property type="match status" value="1"/>
</dbReference>
<dbReference type="SMART" id="SM00825">
    <property type="entry name" value="PKS_KS"/>
    <property type="match status" value="1"/>
</dbReference>
<evidence type="ECO:0000256" key="30">
    <source>
        <dbReference type="ARBA" id="ARBA00023401"/>
    </source>
</evidence>
<keyword evidence="15" id="KW-0521">NADP</keyword>
<comment type="catalytic activity">
    <reaction evidence="50">
        <text>3-oxohexanoyl-[ACP] + NADPH + H(+) = (3R)-hydroxyhexanoyl-[ACP] + NADP(+)</text>
        <dbReference type="Rhea" id="RHEA:41824"/>
        <dbReference type="Rhea" id="RHEA-COMP:9629"/>
        <dbReference type="Rhea" id="RHEA-COMP:9630"/>
        <dbReference type="ChEBI" id="CHEBI:15378"/>
        <dbReference type="ChEBI" id="CHEBI:57783"/>
        <dbReference type="ChEBI" id="CHEBI:58349"/>
        <dbReference type="ChEBI" id="CHEBI:78456"/>
        <dbReference type="ChEBI" id="CHEBI:78457"/>
    </reaction>
    <physiologicalReaction direction="left-to-right" evidence="50">
        <dbReference type="Rhea" id="RHEA:41825"/>
    </physiologicalReaction>
</comment>
<evidence type="ECO:0000256" key="18">
    <source>
        <dbReference type="ARBA" id="ARBA00023002"/>
    </source>
</evidence>
<proteinExistence type="predicted"/>
<evidence type="ECO:0000256" key="26">
    <source>
        <dbReference type="ARBA" id="ARBA00023388"/>
    </source>
</evidence>
<evidence type="ECO:0000256" key="9">
    <source>
        <dbReference type="ARBA" id="ARBA00022516"/>
    </source>
</evidence>
<evidence type="ECO:0000256" key="64">
    <source>
        <dbReference type="PROSITE-ProRule" id="PRU01363"/>
    </source>
</evidence>
<dbReference type="InterPro" id="IPR016035">
    <property type="entry name" value="Acyl_Trfase/lysoPLipase"/>
</dbReference>
<comment type="catalytic activity">
    <reaction evidence="62">
        <text>(2E)-decenoyl-[ACP] + NADPH + H(+) = decanoyl-[ACP] + NADP(+)</text>
        <dbReference type="Rhea" id="RHEA:41864"/>
        <dbReference type="Rhea" id="RHEA-COMP:9639"/>
        <dbReference type="Rhea" id="RHEA-COMP:9640"/>
        <dbReference type="ChEBI" id="CHEBI:15378"/>
        <dbReference type="ChEBI" id="CHEBI:57783"/>
        <dbReference type="ChEBI" id="CHEBI:58349"/>
        <dbReference type="ChEBI" id="CHEBI:78467"/>
        <dbReference type="ChEBI" id="CHEBI:78468"/>
    </reaction>
    <physiologicalReaction direction="left-to-right" evidence="62">
        <dbReference type="Rhea" id="RHEA:41865"/>
    </physiologicalReaction>
</comment>
<dbReference type="InterPro" id="IPR014030">
    <property type="entry name" value="Ketoacyl_synth_N"/>
</dbReference>
<dbReference type="InterPro" id="IPR011032">
    <property type="entry name" value="GroES-like_sf"/>
</dbReference>
<dbReference type="GO" id="GO:0004315">
    <property type="term" value="F:3-oxoacyl-[acyl-carrier-protein] synthase activity"/>
    <property type="evidence" value="ECO:0007669"/>
    <property type="project" value="UniProtKB-EC"/>
</dbReference>
<evidence type="ECO:0000256" key="51">
    <source>
        <dbReference type="ARBA" id="ARBA00048650"/>
    </source>
</evidence>
<keyword evidence="12" id="KW-0702">S-nitrosylation</keyword>
<dbReference type="SUPFAM" id="SSF53901">
    <property type="entry name" value="Thiolase-like"/>
    <property type="match status" value="1"/>
</dbReference>
<evidence type="ECO:0000256" key="39">
    <source>
        <dbReference type="ARBA" id="ARBA00047500"/>
    </source>
</evidence>
<evidence type="ECO:0000256" key="50">
    <source>
        <dbReference type="ARBA" id="ARBA00048571"/>
    </source>
</evidence>
<dbReference type="PANTHER" id="PTHR43775:SF7">
    <property type="entry name" value="FATTY ACID SYNTHASE"/>
    <property type="match status" value="1"/>
</dbReference>
<evidence type="ECO:0000256" key="29">
    <source>
        <dbReference type="ARBA" id="ARBA00023399"/>
    </source>
</evidence>
<keyword evidence="13" id="KW-0378">Hydrolase</keyword>
<dbReference type="InterPro" id="IPR014031">
    <property type="entry name" value="Ketoacyl_synth_C"/>
</dbReference>
<evidence type="ECO:0000256" key="15">
    <source>
        <dbReference type="ARBA" id="ARBA00022857"/>
    </source>
</evidence>
<comment type="catalytic activity">
    <reaction evidence="49">
        <text>a fatty acyl-[ACP] + malonyl-[ACP] + H(+) = a 3-oxoacyl-[ACP] + holo-[ACP] + CO2</text>
        <dbReference type="Rhea" id="RHEA:22836"/>
        <dbReference type="Rhea" id="RHEA-COMP:9623"/>
        <dbReference type="Rhea" id="RHEA-COMP:9685"/>
        <dbReference type="Rhea" id="RHEA-COMP:9916"/>
        <dbReference type="Rhea" id="RHEA-COMP:14125"/>
        <dbReference type="ChEBI" id="CHEBI:15378"/>
        <dbReference type="ChEBI" id="CHEBI:16526"/>
        <dbReference type="ChEBI" id="CHEBI:64479"/>
        <dbReference type="ChEBI" id="CHEBI:78449"/>
        <dbReference type="ChEBI" id="CHEBI:78776"/>
        <dbReference type="ChEBI" id="CHEBI:138651"/>
        <dbReference type="EC" id="2.3.1.41"/>
    </reaction>
    <physiologicalReaction direction="left-to-right" evidence="49">
        <dbReference type="Rhea" id="RHEA:22837"/>
    </physiologicalReaction>
</comment>
<feature type="compositionally biased region" description="Polar residues" evidence="65">
    <location>
        <begin position="24"/>
        <end position="37"/>
    </location>
</feature>
<dbReference type="SMART" id="SM00823">
    <property type="entry name" value="PKS_PP"/>
    <property type="match status" value="1"/>
</dbReference>
<dbReference type="CDD" id="cd00833">
    <property type="entry name" value="PKS"/>
    <property type="match status" value="1"/>
</dbReference>
<keyword evidence="18" id="KW-0560">Oxidoreductase</keyword>
<name>A0A077Z0J0_TRITR</name>
<dbReference type="SUPFAM" id="SSF53335">
    <property type="entry name" value="S-adenosyl-L-methionine-dependent methyltransferases"/>
    <property type="match status" value="1"/>
</dbReference>
<evidence type="ECO:0000256" key="58">
    <source>
        <dbReference type="ARBA" id="ARBA00049263"/>
    </source>
</evidence>
<evidence type="ECO:0000256" key="31">
    <source>
        <dbReference type="ARBA" id="ARBA00023402"/>
    </source>
</evidence>
<keyword evidence="17" id="KW-0007">Acetylation</keyword>
<comment type="catalytic activity">
    <reaction evidence="28">
        <text>(3R)-hydroxytetradecanoyl-[ACP] = (2E)-tetradecenoyl-[ACP] + H2O</text>
        <dbReference type="Rhea" id="RHEA:41892"/>
        <dbReference type="Rhea" id="RHEA-COMP:9646"/>
        <dbReference type="Rhea" id="RHEA-COMP:9647"/>
        <dbReference type="ChEBI" id="CHEBI:15377"/>
        <dbReference type="ChEBI" id="CHEBI:78474"/>
        <dbReference type="ChEBI" id="CHEBI:78475"/>
    </reaction>
    <physiologicalReaction direction="left-to-right" evidence="28">
        <dbReference type="Rhea" id="RHEA:41893"/>
    </physiologicalReaction>
</comment>
<comment type="catalytic activity">
    <reaction evidence="63">
        <text>octanoyl-[ACP] + malonyl-[ACP] + H(+) = 3-oxodecanoyl-[ACP] + holo-[ACP] + CO2</text>
        <dbReference type="Rhea" id="RHEA:41852"/>
        <dbReference type="Rhea" id="RHEA-COMP:9623"/>
        <dbReference type="Rhea" id="RHEA-COMP:9636"/>
        <dbReference type="Rhea" id="RHEA-COMP:9637"/>
        <dbReference type="Rhea" id="RHEA-COMP:9685"/>
        <dbReference type="ChEBI" id="CHEBI:15378"/>
        <dbReference type="ChEBI" id="CHEBI:16526"/>
        <dbReference type="ChEBI" id="CHEBI:64479"/>
        <dbReference type="ChEBI" id="CHEBI:78449"/>
        <dbReference type="ChEBI" id="CHEBI:78463"/>
        <dbReference type="ChEBI" id="CHEBI:78464"/>
    </reaction>
    <physiologicalReaction direction="left-to-right" evidence="63">
        <dbReference type="Rhea" id="RHEA:41853"/>
    </physiologicalReaction>
</comment>
<keyword evidence="19" id="KW-0520">NAD</keyword>
<comment type="catalytic activity">
    <reaction evidence="46">
        <text>(2E)-dodecenoyl-[ACP] + NADPH + H(+) = dodecanoyl-[ACP] + NADP(+)</text>
        <dbReference type="Rhea" id="RHEA:41880"/>
        <dbReference type="Rhea" id="RHEA-COMP:9643"/>
        <dbReference type="Rhea" id="RHEA-COMP:9644"/>
        <dbReference type="ChEBI" id="CHEBI:15378"/>
        <dbReference type="ChEBI" id="CHEBI:57783"/>
        <dbReference type="ChEBI" id="CHEBI:58349"/>
        <dbReference type="ChEBI" id="CHEBI:65264"/>
        <dbReference type="ChEBI" id="CHEBI:78472"/>
    </reaction>
    <physiologicalReaction direction="left-to-right" evidence="46">
        <dbReference type="Rhea" id="RHEA:41881"/>
    </physiologicalReaction>
</comment>
<evidence type="ECO:0000256" key="19">
    <source>
        <dbReference type="ARBA" id="ARBA00023027"/>
    </source>
</evidence>
<comment type="catalytic activity">
    <reaction evidence="57">
        <text>(2E)-tetradecenoyl-[ACP] + NADPH + H(+) = tetradecanoyl-[ACP] + NADP(+)</text>
        <dbReference type="Rhea" id="RHEA:41896"/>
        <dbReference type="Rhea" id="RHEA-COMP:9647"/>
        <dbReference type="Rhea" id="RHEA-COMP:9648"/>
        <dbReference type="ChEBI" id="CHEBI:15378"/>
        <dbReference type="ChEBI" id="CHEBI:57783"/>
        <dbReference type="ChEBI" id="CHEBI:58349"/>
        <dbReference type="ChEBI" id="CHEBI:78475"/>
        <dbReference type="ChEBI" id="CHEBI:78477"/>
    </reaction>
    <physiologicalReaction direction="left-to-right" evidence="57">
        <dbReference type="Rhea" id="RHEA:41897"/>
    </physiologicalReaction>
</comment>
<dbReference type="Gene3D" id="1.10.1200.10">
    <property type="entry name" value="ACP-like"/>
    <property type="match status" value="1"/>
</dbReference>
<feature type="region of interest" description="N-terminal hotdog fold" evidence="64">
    <location>
        <begin position="948"/>
        <end position="1088"/>
    </location>
</feature>
<dbReference type="CDD" id="cd05195">
    <property type="entry name" value="enoyl_red"/>
    <property type="match status" value="1"/>
</dbReference>
<evidence type="ECO:0000256" key="63">
    <source>
        <dbReference type="ARBA" id="ARBA00049533"/>
    </source>
</evidence>
<dbReference type="Gene3D" id="3.40.50.720">
    <property type="entry name" value="NAD(P)-binding Rossmann-like Domain"/>
    <property type="match status" value="1"/>
</dbReference>
<comment type="catalytic activity">
    <reaction evidence="59">
        <text>3-oxohexadecanoyl-[ACP] + NADPH + H(+) = (3R)-hydroxyhexadecanoyl-[ACP] + NADP(+)</text>
        <dbReference type="Rhea" id="RHEA:41904"/>
        <dbReference type="Rhea" id="RHEA-COMP:9649"/>
        <dbReference type="Rhea" id="RHEA-COMP:9650"/>
        <dbReference type="ChEBI" id="CHEBI:15378"/>
        <dbReference type="ChEBI" id="CHEBI:57783"/>
        <dbReference type="ChEBI" id="CHEBI:58349"/>
        <dbReference type="ChEBI" id="CHEBI:78478"/>
        <dbReference type="ChEBI" id="CHEBI:78480"/>
    </reaction>
    <physiologicalReaction direction="left-to-right" evidence="59">
        <dbReference type="Rhea" id="RHEA:41905"/>
    </physiologicalReaction>
</comment>
<dbReference type="GO" id="GO:0004316">
    <property type="term" value="F:3-oxoacyl-[acyl-carrier-protein] reductase (NADPH) activity"/>
    <property type="evidence" value="ECO:0007669"/>
    <property type="project" value="UniProtKB-EC"/>
</dbReference>
<comment type="catalytic activity">
    <reaction evidence="30">
        <text>(3R)-hydroxyhexadecanoyl-[ACP] = (2E)-hexadecenoyl-[ACP] + H2O</text>
        <dbReference type="Rhea" id="RHEA:41908"/>
        <dbReference type="Rhea" id="RHEA-COMP:9650"/>
        <dbReference type="Rhea" id="RHEA-COMP:9651"/>
        <dbReference type="ChEBI" id="CHEBI:15377"/>
        <dbReference type="ChEBI" id="CHEBI:78480"/>
        <dbReference type="ChEBI" id="CHEBI:78481"/>
    </reaction>
    <physiologicalReaction direction="left-to-right" evidence="30">
        <dbReference type="Rhea" id="RHEA:41909"/>
    </physiologicalReaction>
</comment>
<comment type="catalytic activity">
    <reaction evidence="37">
        <text>3-oxodecanoyl-[ACP] + NADPH + H(+) = (3R)-hydroxydecanoyl-[ACP] + NADP(+)</text>
        <dbReference type="Rhea" id="RHEA:41856"/>
        <dbReference type="Rhea" id="RHEA-COMP:9637"/>
        <dbReference type="Rhea" id="RHEA-COMP:9638"/>
        <dbReference type="ChEBI" id="CHEBI:15378"/>
        <dbReference type="ChEBI" id="CHEBI:57783"/>
        <dbReference type="ChEBI" id="CHEBI:58349"/>
        <dbReference type="ChEBI" id="CHEBI:78464"/>
        <dbReference type="ChEBI" id="CHEBI:78466"/>
    </reaction>
    <physiologicalReaction direction="left-to-right" evidence="37">
        <dbReference type="Rhea" id="RHEA:41857"/>
    </physiologicalReaction>
</comment>
<dbReference type="InterPro" id="IPR050091">
    <property type="entry name" value="PKS_NRPS_Biosynth_Enz"/>
</dbReference>
<evidence type="ECO:0000256" key="55">
    <source>
        <dbReference type="ARBA" id="ARBA00049019"/>
    </source>
</evidence>
<comment type="catalytic activity">
    <reaction evidence="34">
        <text>3-oxooctadecanoyl-[ACP] + NADPH + H(+) = (3R)-hydroxyoctadecanoyl-[ACP] + NADP(+)</text>
        <dbReference type="Rhea" id="RHEA:41920"/>
        <dbReference type="Rhea" id="RHEA-COMP:9653"/>
        <dbReference type="Rhea" id="RHEA-COMP:9654"/>
        <dbReference type="ChEBI" id="CHEBI:15378"/>
        <dbReference type="ChEBI" id="CHEBI:57783"/>
        <dbReference type="ChEBI" id="CHEBI:58349"/>
        <dbReference type="ChEBI" id="CHEBI:78487"/>
        <dbReference type="ChEBI" id="CHEBI:78488"/>
    </reaction>
    <physiologicalReaction direction="left-to-right" evidence="34">
        <dbReference type="Rhea" id="RHEA:41921"/>
    </physiologicalReaction>
</comment>
<evidence type="ECO:0000256" key="2">
    <source>
        <dbReference type="ARBA" id="ARBA00012004"/>
    </source>
</evidence>
<evidence type="ECO:0000256" key="57">
    <source>
        <dbReference type="ARBA" id="ARBA00049171"/>
    </source>
</evidence>
<dbReference type="PROSITE" id="PS00606">
    <property type="entry name" value="KS3_1"/>
    <property type="match status" value="1"/>
</dbReference>
<evidence type="ECO:0000256" key="33">
    <source>
        <dbReference type="ARBA" id="ARBA00044883"/>
    </source>
</evidence>
<dbReference type="InterPro" id="IPR016036">
    <property type="entry name" value="Malonyl_transacylase_ACP-bd"/>
</dbReference>
<comment type="function">
    <text evidence="32">Fatty acid synthetase is a multifunctional enzyme that catalyzes the de novo biosynthesis of long-chain saturated fatty acids starting from acetyl-CoA and malonyl-CoA in the presence of NADPH. This multifunctional protein contains 7 catalytic activities and a site for the binding of the prosthetic group 4'-phosphopantetheine of the acyl carrier protein ([ACP]) domain.</text>
</comment>
<evidence type="ECO:0000256" key="22">
    <source>
        <dbReference type="ARBA" id="ARBA00023268"/>
    </source>
</evidence>
<comment type="pathway">
    <text evidence="1">Lipid metabolism.</text>
</comment>
<dbReference type="Pfam" id="PF08659">
    <property type="entry name" value="KR"/>
    <property type="match status" value="1"/>
</dbReference>
<feature type="domain" description="Ketosynthase family 3 (KS3)" evidence="67">
    <location>
        <begin position="78"/>
        <end position="483"/>
    </location>
</feature>
<dbReference type="GO" id="GO:0031177">
    <property type="term" value="F:phosphopantetheine binding"/>
    <property type="evidence" value="ECO:0007669"/>
    <property type="project" value="InterPro"/>
</dbReference>
<evidence type="ECO:0000256" key="27">
    <source>
        <dbReference type="ARBA" id="ARBA00023394"/>
    </source>
</evidence>
<comment type="catalytic activity">
    <reaction evidence="36">
        <text>a (3R)-hydroxyacyl-[ACP] + NADP(+) = a 3-oxoacyl-[ACP] + NADPH + H(+)</text>
        <dbReference type="Rhea" id="RHEA:17397"/>
        <dbReference type="Rhea" id="RHEA-COMP:9916"/>
        <dbReference type="Rhea" id="RHEA-COMP:9945"/>
        <dbReference type="ChEBI" id="CHEBI:15378"/>
        <dbReference type="ChEBI" id="CHEBI:57783"/>
        <dbReference type="ChEBI" id="CHEBI:58349"/>
        <dbReference type="ChEBI" id="CHEBI:78776"/>
        <dbReference type="ChEBI" id="CHEBI:78827"/>
        <dbReference type="EC" id="1.1.1.100"/>
    </reaction>
    <physiologicalReaction direction="right-to-left" evidence="36">
        <dbReference type="Rhea" id="RHEA:17399"/>
    </physiologicalReaction>
</comment>
<evidence type="ECO:0000256" key="11">
    <source>
        <dbReference type="ARBA" id="ARBA00022679"/>
    </source>
</evidence>
<evidence type="ECO:0000256" key="6">
    <source>
        <dbReference type="ARBA" id="ARBA00013191"/>
    </source>
</evidence>
<dbReference type="UniPathway" id="UPA00094"/>
<dbReference type="FunFam" id="3.90.180.10:FF:000015">
    <property type="entry name" value="Fatty acid synthase"/>
    <property type="match status" value="1"/>
</dbReference>
<comment type="catalytic activity">
    <reaction evidence="58">
        <text>3-oxododecanoyl-[ACP] + NADPH + H(+) = (3R)-hydroxydodecanoyl-[ACP] + NADP(+)</text>
        <dbReference type="Rhea" id="RHEA:41872"/>
        <dbReference type="Rhea" id="RHEA-COMP:9641"/>
        <dbReference type="Rhea" id="RHEA-COMP:9642"/>
        <dbReference type="ChEBI" id="CHEBI:15378"/>
        <dbReference type="ChEBI" id="CHEBI:57783"/>
        <dbReference type="ChEBI" id="CHEBI:58349"/>
        <dbReference type="ChEBI" id="CHEBI:78469"/>
        <dbReference type="ChEBI" id="CHEBI:78470"/>
    </reaction>
    <physiologicalReaction direction="left-to-right" evidence="58">
        <dbReference type="Rhea" id="RHEA:41873"/>
    </physiologicalReaction>
</comment>
<evidence type="ECO:0000259" key="68">
    <source>
        <dbReference type="PROSITE" id="PS52019"/>
    </source>
</evidence>
<keyword evidence="10" id="KW-0597">Phosphoprotein</keyword>
<keyword evidence="20" id="KW-0443">Lipid metabolism</keyword>
<dbReference type="Gene3D" id="3.10.129.110">
    <property type="entry name" value="Polyketide synthase dehydratase"/>
    <property type="match status" value="1"/>
</dbReference>
<dbReference type="SUPFAM" id="SSF47336">
    <property type="entry name" value="ACP-like"/>
    <property type="match status" value="1"/>
</dbReference>
<keyword evidence="70" id="KW-1185">Reference proteome</keyword>
<keyword evidence="9" id="KW-0444">Lipid biosynthesis</keyword>
<dbReference type="InterPro" id="IPR020806">
    <property type="entry name" value="PKS_PP-bd"/>
</dbReference>
<comment type="catalytic activity">
    <reaction evidence="35">
        <text>hexanoyl-[ACP] + malonyl-[ACP] + H(+) = 3-oxooctanoyl-[ACP] + holo-[ACP] + CO2</text>
        <dbReference type="Rhea" id="RHEA:41836"/>
        <dbReference type="Rhea" id="RHEA-COMP:9623"/>
        <dbReference type="Rhea" id="RHEA-COMP:9632"/>
        <dbReference type="Rhea" id="RHEA-COMP:9633"/>
        <dbReference type="Rhea" id="RHEA-COMP:9685"/>
        <dbReference type="ChEBI" id="CHEBI:15378"/>
        <dbReference type="ChEBI" id="CHEBI:16526"/>
        <dbReference type="ChEBI" id="CHEBI:64479"/>
        <dbReference type="ChEBI" id="CHEBI:78449"/>
        <dbReference type="ChEBI" id="CHEBI:78459"/>
        <dbReference type="ChEBI" id="CHEBI:78460"/>
    </reaction>
    <physiologicalReaction direction="left-to-right" evidence="35">
        <dbReference type="Rhea" id="RHEA:41837"/>
    </physiologicalReaction>
</comment>
<dbReference type="GO" id="GO:0019171">
    <property type="term" value="F:(3R)-hydroxyacyl-[acyl-carrier-protein] dehydratase activity"/>
    <property type="evidence" value="ECO:0007669"/>
    <property type="project" value="UniProtKB-EC"/>
</dbReference>
<dbReference type="GO" id="GO:0004312">
    <property type="term" value="F:fatty acid synthase activity"/>
    <property type="evidence" value="ECO:0007669"/>
    <property type="project" value="UniProtKB-EC"/>
</dbReference>
<reference evidence="69" key="2">
    <citation type="submission" date="2014-03" db="EMBL/GenBank/DDBJ databases">
        <title>The whipworm genome and dual-species transcriptomics of an intimate host-pathogen interaction.</title>
        <authorList>
            <person name="Foth B.J."/>
            <person name="Tsai I.J."/>
            <person name="Reid A.J."/>
            <person name="Bancroft A.J."/>
            <person name="Nichol S."/>
            <person name="Tracey A."/>
            <person name="Holroyd N."/>
            <person name="Cotton J.A."/>
            <person name="Stanley E.J."/>
            <person name="Zarowiecki M."/>
            <person name="Liu J.Z."/>
            <person name="Huckvale T."/>
            <person name="Cooper P.J."/>
            <person name="Grencis R.K."/>
            <person name="Berriman M."/>
        </authorList>
    </citation>
    <scope>NUCLEOTIDE SEQUENCE [LARGE SCALE GENOMIC DNA]</scope>
</reference>
<evidence type="ECO:0000256" key="37">
    <source>
        <dbReference type="ARBA" id="ARBA00047440"/>
    </source>
</evidence>
<dbReference type="GO" id="GO:0006633">
    <property type="term" value="P:fatty acid biosynthetic process"/>
    <property type="evidence" value="ECO:0007669"/>
    <property type="project" value="UniProtKB-UniPathway"/>
</dbReference>
<protein>
    <recommendedName>
        <fullName evidence="7">Fatty acid synthase</fullName>
        <ecNumber evidence="5">1.1.1.100</ecNumber>
        <ecNumber evidence="2">1.3.1.39</ecNumber>
        <ecNumber evidence="6">2.3.1.41</ecNumber>
        <ecNumber evidence="4">2.3.1.85</ecNumber>
        <ecNumber evidence="3">3.1.2.14</ecNumber>
    </recommendedName>
</protein>
<comment type="catalytic activity">
    <reaction evidence="47">
        <text>tetradecanoyl-[ACP] + H2O = tetradecanoate + holo-[ACP] + H(+)</text>
        <dbReference type="Rhea" id="RHEA:30123"/>
        <dbReference type="Rhea" id="RHEA-COMP:9648"/>
        <dbReference type="Rhea" id="RHEA-COMP:9685"/>
        <dbReference type="ChEBI" id="CHEBI:15377"/>
        <dbReference type="ChEBI" id="CHEBI:15378"/>
        <dbReference type="ChEBI" id="CHEBI:30807"/>
        <dbReference type="ChEBI" id="CHEBI:64479"/>
        <dbReference type="ChEBI" id="CHEBI:78477"/>
        <dbReference type="EC" id="3.1.2.14"/>
    </reaction>
    <physiologicalReaction direction="left-to-right" evidence="47">
        <dbReference type="Rhea" id="RHEA:30124"/>
    </physiologicalReaction>
</comment>
<evidence type="ECO:0000259" key="66">
    <source>
        <dbReference type="PROSITE" id="PS50075"/>
    </source>
</evidence>
<sequence length="2664" mass="297446">MPIKTEKEGRLANGTCPPEPWERLTSSGESTDYSNTSTNSVNMNDVSDGQWIQSSVNDVTESQVSFESEETMPWWKGQEDIVISGISARLPESDNMQEFAEHLLNGDDLITEDNRRWEPGLFGLPRRHGKVKQLAKFDAAFFGVHPKQAKNMDPQLRILLEVAFEALLDAGVNPVKVRGSRTGVFVGCSGSETAAWLTRDPELVTGYSLTGCVRSMFANRLSYFLDFRGPSFAVDTACSSSLLALQLAVDAIRKDECEAALVAGSHLTLTPTTALQFMRLGLLSQKGMCQTFDANGEGYVRSEGIVAIFLQKVSIARRSYATVVHAMSNTDGYKEQGVTFPSGQQQAQLLKSVYKEAGVDPNTVVYVETHGTGTKVGDPEEANALCEVYCTNRIGPLLVGSVKSNMGHAEPASGLAAIAKMLIAMQTGYLPPNLHFEEPNPYIPGLADGRLKVVTEKTPWNGGIVGVNSFGFGGSNTHVVLRSFHRSEQPMEQPYGRNQRLFLTSGRTELSVKRILDEAEKRSNDEAFLSILSGVANVPASMYPFRAYAILNRGDQPPLRNIQACLYGLFAKQYAYMVFQKYSSVADRPVWFIYSGMGSQWIGMGRDLIEMFPVFARTIVRCSEVLKPFGLSPMGMIMTEDKKVFVNNPLNCFVCISAIQIALTSMLKMMGVEPDGIVGHSTGEMVAGFCDNCFSLEETILTAYFRGKAMVDAKFPLGGMAAVGLTADEVASRCGKGVYVACHNAEDSTSISGLYEEVERTVSKLQKEGIFAKMIDSSGMAFHSPLIQSIGNSLRKTLNQVIPQPKLRSSRWISSSVPESEWDSDLGKYCSAEYHVNNTLSPVLFYEALLHVPENAIIIEVAPHCLLQSIIRRVVPSSCTYQGLMNSREESNVDFFLQSLGRLHQAGLSLDVHNIYGTVPLPVPLETPMISPLIEWDHGADWPVVSMKDMLAGGTGGLAASCSINIDPFNPEMKDQFYLEHVIDGRVLFPFTGHLINAWRAVCKIRGLEMEKTPVLIEDVHVYRATILSHPSEQAQQDRFALGDQPCLQHHILVKFNILVGWTTGNFEILEGDSLAASGRITIIQDEERSSLYENFAHVPLREECERIELTTVDVYKELLLRGYEYGKSFRCIYQACNAGDRTSILWNGNWVTFLDALLQTALLMEKMDTLKLPTRMRYLRIDPEKHLKSVIRLDDKEIVEARCDATTNGFAAGGVEVRELVAQTVPRRLHHGVKPTLEQVKFFYYKNDHCMQDTPSRKAQLDKYTTFCEDLLNRCIDVRGALLTSRLSLSKIRASKKSVLLDGEYLQQCIADKKCAIVHLLNKLIEEPEHLASEQALSELSKWFIEHADSDILWNCSTMEDIVKPILDIVLENNSGHSDHIVMFEPRTTAFAELCSNLQVSHPLVKVAWTLGGPNVTQLKEADQQFNLYTTNMDEEEVNPSGDQLNHDLAILDRVLCKKKNIIAYLHETKKFLRPDGFLFVNEFTSNFALASVLMAIGSPGAGDPQDQSRYEGMFLEHDNWLKLFDQAGFNLISYQRDDMMQTVYLIRKRPEMENIPHVVVANDVTSFDWLQPLQSTLENYAFKASEDTVWVVSNRVRNGIPGLALCLREEHSINKIRSIMDTSFKRSETGNALDLESDEVRQVMELDLHSNMYRNGKWGCYRHLRLKSDQTFCCEETEHAFINTLTRGDLNSLTWIGSPNKYWTKDSPTRELCSVYYASINFRDIMLATGRLSIDSIPGMFIDKDCLLGMEYAGRLPTGERVMGLLPCQAMATTVVADTNFMWKVPDHWKMHEAATVPVVFTTAFYALVVRGRIRKGEKVLIHSGSGGVGMAAISIALSYGCEVFTTVGSDEKKEFLKSVFPELKDHHFSNSRTSEFEFHIMHRTGGRGVDLVLNSLSEEKLHASVRCLAQHGRFLEIGKYDLAADSKLGMSIFLKNATFHGILLDSLFEPNNHEWQMVKNLLDRGIEDGLVKPLPMTIFPYDRVEEAFRFMATGKHKGKVLLKIREEEEAKLCPPSPLKVMAATRSYCCPAHVYLITGGLGGLGLELANWLITRGARKLVLTSRSGVRTGYQARCLYFWRRMGVTVSISTLDIGNEQQTERLFKETREIGPIGGIFHLAMVLRDCLFENQTVENFVQSSSPKCAGTEHLDKFSRKYCGPELKWFVAFSSQSCARGNSGQTNYGWANSYMERIVEYRIMDNLPGIVIQWGAIGDVGIIVEKLGDNTTIVGGTHAQRIPSCLQSLDSFLSWKQGIFSCFIRAETNRPGGDGKNANIMQTIAHILGISDLKQVDQDSRLGNLGLDSLMGVEIKQTLERDYDVVLSMKEIRGLTLNKLVEIVSNPKGKGTVTELAKSMEEDLKTIMAMFQLYFEADDLRPDLPVVKLNAIEEGPPVFLVHPIEGVKSPLEMLGSKLPFPAYCFQCTPAVPLTSMESIALYYIKCMEGIQPSPPYRIIGYSYGANIAFEMATLLQQKYGDGKESVQSLILLDSSHRYMRLYRNAYRLAYGVAAQNLAHDTNFECEILLAFSQRFAEIDYRALRDQLASLSSWDDRVNLTKKTLMQAGSFKDAESIDFGVNSLRQKFLVADRYKPTRKYQGDAVLIKSSKGGTRPEDVGNDYGLKEVVSGNVFVHVVDGDHYSFIHDDGVDKTVSIITDAFNALTVC</sequence>
<evidence type="ECO:0000256" key="36">
    <source>
        <dbReference type="ARBA" id="ARBA00047400"/>
    </source>
</evidence>
<dbReference type="Pfam" id="PF00109">
    <property type="entry name" value="ketoacyl-synt"/>
    <property type="match status" value="1"/>
</dbReference>
<dbReference type="InterPro" id="IPR018201">
    <property type="entry name" value="Ketoacyl_synth_AS"/>
</dbReference>
<dbReference type="Gene3D" id="3.40.47.10">
    <property type="match status" value="1"/>
</dbReference>
<dbReference type="OrthoDB" id="329835at2759"/>
<evidence type="ECO:0000256" key="59">
    <source>
        <dbReference type="ARBA" id="ARBA00049414"/>
    </source>
</evidence>
<dbReference type="SMART" id="SM00829">
    <property type="entry name" value="PKS_ER"/>
    <property type="match status" value="1"/>
</dbReference>
<dbReference type="PROSITE" id="PS50075">
    <property type="entry name" value="CARRIER"/>
    <property type="match status" value="1"/>
</dbReference>
<dbReference type="InterPro" id="IPR013968">
    <property type="entry name" value="PKS_KR"/>
</dbReference>
<comment type="catalytic activity">
    <reaction evidence="44">
        <text>acetyl-[ACP] + malonyl-[ACP] + H(+) = 3-oxobutanoyl-[ACP] + holo-[ACP] + CO2</text>
        <dbReference type="Rhea" id="RHEA:41800"/>
        <dbReference type="Rhea" id="RHEA-COMP:9621"/>
        <dbReference type="Rhea" id="RHEA-COMP:9623"/>
        <dbReference type="Rhea" id="RHEA-COMP:9625"/>
        <dbReference type="Rhea" id="RHEA-COMP:9685"/>
        <dbReference type="ChEBI" id="CHEBI:15378"/>
        <dbReference type="ChEBI" id="CHEBI:16526"/>
        <dbReference type="ChEBI" id="CHEBI:64479"/>
        <dbReference type="ChEBI" id="CHEBI:78446"/>
        <dbReference type="ChEBI" id="CHEBI:78449"/>
        <dbReference type="ChEBI" id="CHEBI:78450"/>
    </reaction>
    <physiologicalReaction direction="left-to-right" evidence="44">
        <dbReference type="Rhea" id="RHEA:41801"/>
    </physiologicalReaction>
</comment>
<evidence type="ECO:0000256" key="54">
    <source>
        <dbReference type="ARBA" id="ARBA00048935"/>
    </source>
</evidence>
<dbReference type="InterPro" id="IPR014043">
    <property type="entry name" value="Acyl_transferase_dom"/>
</dbReference>
<keyword evidence="14" id="KW-0276">Fatty acid metabolism</keyword>
<evidence type="ECO:0000256" key="17">
    <source>
        <dbReference type="ARBA" id="ARBA00022990"/>
    </source>
</evidence>
<feature type="compositionally biased region" description="Basic and acidic residues" evidence="65">
    <location>
        <begin position="1"/>
        <end position="10"/>
    </location>
</feature>
<dbReference type="InterPro" id="IPR049900">
    <property type="entry name" value="PKS_mFAS_DH"/>
</dbReference>
<evidence type="ECO:0000256" key="23">
    <source>
        <dbReference type="ARBA" id="ARBA00023332"/>
    </source>
</evidence>
<evidence type="ECO:0000256" key="47">
    <source>
        <dbReference type="ARBA" id="ARBA00048289"/>
    </source>
</evidence>
<evidence type="ECO:0000256" key="1">
    <source>
        <dbReference type="ARBA" id="ARBA00005189"/>
    </source>
</evidence>
<comment type="catalytic activity">
    <reaction evidence="40">
        <text>dodecanoyl-[ACP] + malonyl-[ACP] + H(+) = 3-oxotetradecanoyl-[ACP] + holo-[ACP] + CO2</text>
        <dbReference type="Rhea" id="RHEA:41884"/>
        <dbReference type="Rhea" id="RHEA-COMP:9623"/>
        <dbReference type="Rhea" id="RHEA-COMP:9644"/>
        <dbReference type="Rhea" id="RHEA-COMP:9645"/>
        <dbReference type="Rhea" id="RHEA-COMP:9685"/>
        <dbReference type="ChEBI" id="CHEBI:15378"/>
        <dbReference type="ChEBI" id="CHEBI:16526"/>
        <dbReference type="ChEBI" id="CHEBI:64479"/>
        <dbReference type="ChEBI" id="CHEBI:65264"/>
        <dbReference type="ChEBI" id="CHEBI:78449"/>
        <dbReference type="ChEBI" id="CHEBI:78473"/>
    </reaction>
    <physiologicalReaction direction="left-to-right" evidence="40">
        <dbReference type="Rhea" id="RHEA:41885"/>
    </physiologicalReaction>
</comment>
<evidence type="ECO:0000256" key="25">
    <source>
        <dbReference type="ARBA" id="ARBA00023373"/>
    </source>
</evidence>
<dbReference type="EMBL" id="HG805874">
    <property type="protein sequence ID" value="CDW53952.1"/>
    <property type="molecule type" value="Genomic_DNA"/>
</dbReference>
<evidence type="ECO:0000256" key="35">
    <source>
        <dbReference type="ARBA" id="ARBA00047394"/>
    </source>
</evidence>
<evidence type="ECO:0000256" key="28">
    <source>
        <dbReference type="ARBA" id="ARBA00023398"/>
    </source>
</evidence>
<comment type="catalytic activity">
    <reaction evidence="39">
        <text>(2E)-butenoyl-[ACP] + NADPH + H(+) = butanoyl-[ACP] + NADP(+)</text>
        <dbReference type="Rhea" id="RHEA:41812"/>
        <dbReference type="Rhea" id="RHEA-COMP:9627"/>
        <dbReference type="Rhea" id="RHEA-COMP:9628"/>
        <dbReference type="ChEBI" id="CHEBI:15378"/>
        <dbReference type="ChEBI" id="CHEBI:57783"/>
        <dbReference type="ChEBI" id="CHEBI:58349"/>
        <dbReference type="ChEBI" id="CHEBI:78453"/>
        <dbReference type="ChEBI" id="CHEBI:78454"/>
    </reaction>
    <physiologicalReaction direction="left-to-right" evidence="39">
        <dbReference type="Rhea" id="RHEA:41813"/>
    </physiologicalReaction>
</comment>
<evidence type="ECO:0000256" key="3">
    <source>
        <dbReference type="ARBA" id="ARBA00012480"/>
    </source>
</evidence>
<evidence type="ECO:0000256" key="43">
    <source>
        <dbReference type="ARBA" id="ARBA00047953"/>
    </source>
</evidence>
<dbReference type="PROSITE" id="PS52004">
    <property type="entry name" value="KS3_2"/>
    <property type="match status" value="1"/>
</dbReference>
<organism evidence="69 70">
    <name type="scientific">Trichuris trichiura</name>
    <name type="common">Whipworm</name>
    <name type="synonym">Trichocephalus trichiurus</name>
    <dbReference type="NCBI Taxonomy" id="36087"/>
    <lineage>
        <taxon>Eukaryota</taxon>
        <taxon>Metazoa</taxon>
        <taxon>Ecdysozoa</taxon>
        <taxon>Nematoda</taxon>
        <taxon>Enoplea</taxon>
        <taxon>Dorylaimia</taxon>
        <taxon>Trichinellida</taxon>
        <taxon>Trichuridae</taxon>
        <taxon>Trichuris</taxon>
    </lineage>
</organism>
<comment type="catalytic activity">
    <reaction evidence="48">
        <text>(2E)-octenoyl-[ACP] + NADPH + H(+) = octanoyl-[ACP] + NADP(+)</text>
        <dbReference type="Rhea" id="RHEA:41848"/>
        <dbReference type="Rhea" id="RHEA-COMP:9635"/>
        <dbReference type="Rhea" id="RHEA-COMP:9636"/>
        <dbReference type="ChEBI" id="CHEBI:15378"/>
        <dbReference type="ChEBI" id="CHEBI:57783"/>
        <dbReference type="ChEBI" id="CHEBI:58349"/>
        <dbReference type="ChEBI" id="CHEBI:78462"/>
        <dbReference type="ChEBI" id="CHEBI:78463"/>
    </reaction>
    <physiologicalReaction direction="left-to-right" evidence="48">
        <dbReference type="Rhea" id="RHEA:41849"/>
    </physiologicalReaction>
</comment>
<dbReference type="SMART" id="SM00827">
    <property type="entry name" value="PKS_AT"/>
    <property type="match status" value="1"/>
</dbReference>
<dbReference type="InterPro" id="IPR001031">
    <property type="entry name" value="Thioesterase"/>
</dbReference>
<evidence type="ECO:0000256" key="49">
    <source>
        <dbReference type="ARBA" id="ARBA00048506"/>
    </source>
</evidence>
<comment type="catalytic activity">
    <reaction evidence="61">
        <text>butanoyl-[ACP] + malonyl-[ACP] + H(+) = 3-oxohexanoyl-[ACP] + holo-[ACP] + CO2</text>
        <dbReference type="Rhea" id="RHEA:41820"/>
        <dbReference type="Rhea" id="RHEA-COMP:9623"/>
        <dbReference type="Rhea" id="RHEA-COMP:9628"/>
        <dbReference type="Rhea" id="RHEA-COMP:9629"/>
        <dbReference type="Rhea" id="RHEA-COMP:9685"/>
        <dbReference type="ChEBI" id="CHEBI:15378"/>
        <dbReference type="ChEBI" id="CHEBI:16526"/>
        <dbReference type="ChEBI" id="CHEBI:64479"/>
        <dbReference type="ChEBI" id="CHEBI:78449"/>
        <dbReference type="ChEBI" id="CHEBI:78454"/>
        <dbReference type="ChEBI" id="CHEBI:78456"/>
    </reaction>
    <physiologicalReaction direction="left-to-right" evidence="61">
        <dbReference type="Rhea" id="RHEA:41821"/>
    </physiologicalReaction>
</comment>
<comment type="catalytic activity">
    <reaction evidence="27">
        <text>a (3R)-hydroxyacyl-[ACP] = a (2E)-enoyl-[ACP] + H2O</text>
        <dbReference type="Rhea" id="RHEA:13097"/>
        <dbReference type="Rhea" id="RHEA-COMP:9925"/>
        <dbReference type="Rhea" id="RHEA-COMP:9945"/>
        <dbReference type="ChEBI" id="CHEBI:15377"/>
        <dbReference type="ChEBI" id="CHEBI:78784"/>
        <dbReference type="ChEBI" id="CHEBI:78827"/>
        <dbReference type="EC" id="4.2.1.59"/>
    </reaction>
    <physiologicalReaction direction="left-to-right" evidence="27">
        <dbReference type="Rhea" id="RHEA:13098"/>
    </physiologicalReaction>
</comment>
<evidence type="ECO:0000256" key="16">
    <source>
        <dbReference type="ARBA" id="ARBA00022898"/>
    </source>
</evidence>
<evidence type="ECO:0000256" key="46">
    <source>
        <dbReference type="ARBA" id="ARBA00048281"/>
    </source>
</evidence>
<evidence type="ECO:0000256" key="48">
    <source>
        <dbReference type="ARBA" id="ARBA00048420"/>
    </source>
</evidence>
<dbReference type="InterPro" id="IPR042104">
    <property type="entry name" value="PKS_dehydratase_sf"/>
</dbReference>
<dbReference type="InterPro" id="IPR020841">
    <property type="entry name" value="PKS_Beta-ketoAc_synthase_dom"/>
</dbReference>
<keyword evidence="8" id="KW-0596">Phosphopantetheine</keyword>
<evidence type="ECO:0000256" key="21">
    <source>
        <dbReference type="ARBA" id="ARBA00023160"/>
    </source>
</evidence>
<evidence type="ECO:0000259" key="67">
    <source>
        <dbReference type="PROSITE" id="PS52004"/>
    </source>
</evidence>
<dbReference type="Gene3D" id="3.30.70.3290">
    <property type="match status" value="1"/>
</dbReference>
<dbReference type="InterPro" id="IPR001227">
    <property type="entry name" value="Ac_transferase_dom_sf"/>
</dbReference>
<evidence type="ECO:0000256" key="44">
    <source>
        <dbReference type="ARBA" id="ARBA00047961"/>
    </source>
</evidence>
<feature type="active site" description="Proton donor; for dehydratase activity" evidence="64">
    <location>
        <position position="1156"/>
    </location>
</feature>
<dbReference type="InterPro" id="IPR057326">
    <property type="entry name" value="KR_dom"/>
</dbReference>
<dbReference type="FunFam" id="3.40.50.720:FF:000209">
    <property type="entry name" value="Polyketide synthase Pks12"/>
    <property type="match status" value="1"/>
</dbReference>
<evidence type="ECO:0000256" key="12">
    <source>
        <dbReference type="ARBA" id="ARBA00022799"/>
    </source>
</evidence>
<evidence type="ECO:0000256" key="10">
    <source>
        <dbReference type="ARBA" id="ARBA00022553"/>
    </source>
</evidence>
<evidence type="ECO:0000256" key="45">
    <source>
        <dbReference type="ARBA" id="ARBA00048051"/>
    </source>
</evidence>
<dbReference type="InterPro" id="IPR029058">
    <property type="entry name" value="AB_hydrolase_fold"/>
</dbReference>
<dbReference type="EC" id="2.3.1.85" evidence="4"/>
<reference evidence="69" key="1">
    <citation type="submission" date="2014-01" db="EMBL/GenBank/DDBJ databases">
        <authorList>
            <person name="Aslett M."/>
        </authorList>
    </citation>
    <scope>NUCLEOTIDE SEQUENCE</scope>
</reference>
<dbReference type="FunFam" id="1.10.1200.10:FF:000013">
    <property type="entry name" value="Fatty acid synthase"/>
    <property type="match status" value="1"/>
</dbReference>
<dbReference type="STRING" id="36087.A0A077Z0J0"/>
<comment type="catalytic activity">
    <reaction evidence="26">
        <text>(3R)-hydroxydecanoyl-[ACP] = (2E)-decenoyl-[ACP] + H2O</text>
        <dbReference type="Rhea" id="RHEA:41860"/>
        <dbReference type="Rhea" id="RHEA-COMP:9638"/>
        <dbReference type="Rhea" id="RHEA-COMP:9639"/>
        <dbReference type="ChEBI" id="CHEBI:15377"/>
        <dbReference type="ChEBI" id="CHEBI:78466"/>
        <dbReference type="ChEBI" id="CHEBI:78467"/>
    </reaction>
    <physiologicalReaction direction="left-to-right" evidence="26">
        <dbReference type="Rhea" id="RHEA:41861"/>
    </physiologicalReaction>
</comment>
<feature type="region of interest" description="Disordered" evidence="65">
    <location>
        <begin position="1"/>
        <end position="37"/>
    </location>
</feature>
<evidence type="ECO:0000256" key="20">
    <source>
        <dbReference type="ARBA" id="ARBA00023098"/>
    </source>
</evidence>
<dbReference type="GO" id="GO:0004313">
    <property type="term" value="F:[acyl-carrier-protein] S-acetyltransferase activity"/>
    <property type="evidence" value="ECO:0007669"/>
    <property type="project" value="UniProtKB-EC"/>
</dbReference>
<dbReference type="Gene3D" id="3.90.180.10">
    <property type="entry name" value="Medium-chain alcohol dehydrogenases, catalytic domain"/>
    <property type="match status" value="1"/>
</dbReference>
<comment type="catalytic activity">
    <reaction evidence="33">
        <text>acetyl-CoA + n malonyl-CoA + 2n NADPH + 2n H(+) = a long-chain fatty acid + (n+1) CoA + n CO2 + 2n NADP(+).</text>
        <dbReference type="EC" id="2.3.1.85"/>
    </reaction>
</comment>
<evidence type="ECO:0000256" key="41">
    <source>
        <dbReference type="ARBA" id="ARBA00047810"/>
    </source>
</evidence>
<dbReference type="Pfam" id="PF21149">
    <property type="entry name" value="FAS_pseudo-KR"/>
    <property type="match status" value="1"/>
</dbReference>
<dbReference type="SUPFAM" id="SSF53474">
    <property type="entry name" value="alpha/beta-Hydrolases"/>
    <property type="match status" value="1"/>
</dbReference>
<evidence type="ECO:0000256" key="56">
    <source>
        <dbReference type="ARBA" id="ARBA00049109"/>
    </source>
</evidence>
<evidence type="ECO:0000256" key="52">
    <source>
        <dbReference type="ARBA" id="ARBA00048691"/>
    </source>
</evidence>
<evidence type="ECO:0000256" key="62">
    <source>
        <dbReference type="ARBA" id="ARBA00049521"/>
    </source>
</evidence>
<comment type="catalytic activity">
    <reaction evidence="42">
        <text>(2E)-hexenoyl-[ACP] + NADPH + H(+) = hexanoyl-[ACP] + NADP(+)</text>
        <dbReference type="Rhea" id="RHEA:41832"/>
        <dbReference type="Rhea" id="RHEA-COMP:9631"/>
        <dbReference type="Rhea" id="RHEA-COMP:9632"/>
        <dbReference type="ChEBI" id="CHEBI:15378"/>
        <dbReference type="ChEBI" id="CHEBI:57783"/>
        <dbReference type="ChEBI" id="CHEBI:58349"/>
        <dbReference type="ChEBI" id="CHEBI:78458"/>
        <dbReference type="ChEBI" id="CHEBI:78459"/>
    </reaction>
    <physiologicalReaction direction="left-to-right" evidence="42">
        <dbReference type="Rhea" id="RHEA:41833"/>
    </physiologicalReaction>
</comment>
<comment type="catalytic activity">
    <reaction evidence="38">
        <text>tetradecanoyl-[ACP] + malonyl-[ACP] + H(+) = 3-oxohexadecanoyl-[ACP] + holo-[ACP] + CO2</text>
        <dbReference type="Rhea" id="RHEA:41900"/>
        <dbReference type="Rhea" id="RHEA-COMP:9623"/>
        <dbReference type="Rhea" id="RHEA-COMP:9648"/>
        <dbReference type="Rhea" id="RHEA-COMP:9649"/>
        <dbReference type="Rhea" id="RHEA-COMP:9685"/>
        <dbReference type="ChEBI" id="CHEBI:15378"/>
        <dbReference type="ChEBI" id="CHEBI:16526"/>
        <dbReference type="ChEBI" id="CHEBI:64479"/>
        <dbReference type="ChEBI" id="CHEBI:78449"/>
        <dbReference type="ChEBI" id="CHEBI:78477"/>
        <dbReference type="ChEBI" id="CHEBI:78478"/>
    </reaction>
    <physiologicalReaction direction="left-to-right" evidence="38">
        <dbReference type="Rhea" id="RHEA:41901"/>
    </physiologicalReaction>
</comment>
<comment type="catalytic activity">
    <reaction evidence="31">
        <text>(3R)-hydroxybutanoyl-[ACP] = (2E)-butenoyl-[ACP] + H2O</text>
        <dbReference type="Rhea" id="RHEA:41808"/>
        <dbReference type="Rhea" id="RHEA-COMP:9626"/>
        <dbReference type="Rhea" id="RHEA-COMP:9627"/>
        <dbReference type="ChEBI" id="CHEBI:15377"/>
        <dbReference type="ChEBI" id="CHEBI:78451"/>
        <dbReference type="ChEBI" id="CHEBI:78453"/>
    </reaction>
    <physiologicalReaction direction="left-to-right" evidence="31">
        <dbReference type="Rhea" id="RHEA:41809"/>
    </physiologicalReaction>
</comment>
<dbReference type="GO" id="GO:0141148">
    <property type="term" value="F:enoyl-[acyl-carrier-protein] reductase (NADPH) activity"/>
    <property type="evidence" value="ECO:0007669"/>
    <property type="project" value="UniProtKB-EC"/>
</dbReference>
<dbReference type="PROSITE" id="PS52019">
    <property type="entry name" value="PKS_MFAS_DH"/>
    <property type="match status" value="1"/>
</dbReference>
<dbReference type="InterPro" id="IPR036291">
    <property type="entry name" value="NAD(P)-bd_dom_sf"/>
</dbReference>
<evidence type="ECO:0000256" key="60">
    <source>
        <dbReference type="ARBA" id="ARBA00049422"/>
    </source>
</evidence>
<dbReference type="Gene3D" id="3.40.50.1820">
    <property type="entry name" value="alpha/beta hydrolase"/>
    <property type="match status" value="1"/>
</dbReference>
<dbReference type="GO" id="GO:0016297">
    <property type="term" value="F:fatty acyl-[ACP] hydrolase activity"/>
    <property type="evidence" value="ECO:0007669"/>
    <property type="project" value="UniProtKB-EC"/>
</dbReference>
<comment type="catalytic activity">
    <reaction evidence="54">
        <text>3-oxotetradecanoyl-[ACP] + NADPH + H(+) = (3R)-hydroxytetradecanoyl-[ACP] + NADP(+)</text>
        <dbReference type="Rhea" id="RHEA:41888"/>
        <dbReference type="Rhea" id="RHEA-COMP:9645"/>
        <dbReference type="Rhea" id="RHEA-COMP:9646"/>
        <dbReference type="ChEBI" id="CHEBI:15378"/>
        <dbReference type="ChEBI" id="CHEBI:57783"/>
        <dbReference type="ChEBI" id="CHEBI:58349"/>
        <dbReference type="ChEBI" id="CHEBI:78473"/>
        <dbReference type="ChEBI" id="CHEBI:78474"/>
    </reaction>
    <physiologicalReaction direction="left-to-right" evidence="54">
        <dbReference type="Rhea" id="RHEA:41889"/>
    </physiologicalReaction>
</comment>
<dbReference type="Pfam" id="PF00975">
    <property type="entry name" value="Thioesterase"/>
    <property type="match status" value="1"/>
</dbReference>
<feature type="region of interest" description="C-terminal hotdog fold" evidence="64">
    <location>
        <begin position="1106"/>
        <end position="1239"/>
    </location>
</feature>
<comment type="catalytic activity">
    <reaction evidence="25">
        <text>(3R)-hydroxyhexanoyl-[ACP] = (2E)-hexenoyl-[ACP] + H2O</text>
        <dbReference type="Rhea" id="RHEA:41828"/>
        <dbReference type="Rhea" id="RHEA-COMP:9630"/>
        <dbReference type="Rhea" id="RHEA-COMP:9631"/>
        <dbReference type="ChEBI" id="CHEBI:15377"/>
        <dbReference type="ChEBI" id="CHEBI:78457"/>
        <dbReference type="ChEBI" id="CHEBI:78458"/>
    </reaction>
    <physiologicalReaction direction="left-to-right" evidence="25">
        <dbReference type="Rhea" id="RHEA:41829"/>
    </physiologicalReaction>
</comment>
<keyword evidence="21" id="KW-0275">Fatty acid biosynthesis</keyword>
<evidence type="ECO:0000313" key="70">
    <source>
        <dbReference type="Proteomes" id="UP000030665"/>
    </source>
</evidence>
<dbReference type="SMART" id="SM00822">
    <property type="entry name" value="PKS_KR"/>
    <property type="match status" value="1"/>
</dbReference>
<comment type="catalytic activity">
    <reaction evidence="43">
        <text>3-oxobutanoyl-[ACP] + NADPH + H(+) = (3R)-hydroxybutanoyl-[ACP] + NADP(+)</text>
        <dbReference type="Rhea" id="RHEA:41804"/>
        <dbReference type="Rhea" id="RHEA-COMP:9625"/>
        <dbReference type="Rhea" id="RHEA-COMP:9626"/>
        <dbReference type="ChEBI" id="CHEBI:15378"/>
        <dbReference type="ChEBI" id="CHEBI:57783"/>
        <dbReference type="ChEBI" id="CHEBI:58349"/>
        <dbReference type="ChEBI" id="CHEBI:78450"/>
        <dbReference type="ChEBI" id="CHEBI:78451"/>
    </reaction>
    <physiologicalReaction direction="left-to-right" evidence="43">
        <dbReference type="Rhea" id="RHEA:41805"/>
    </physiologicalReaction>
</comment>
<evidence type="ECO:0000256" key="34">
    <source>
        <dbReference type="ARBA" id="ARBA00047300"/>
    </source>
</evidence>
<evidence type="ECO:0000256" key="8">
    <source>
        <dbReference type="ARBA" id="ARBA00022450"/>
    </source>
</evidence>
<dbReference type="Proteomes" id="UP000030665">
    <property type="component" value="Unassembled WGS sequence"/>
</dbReference>
<accession>A0A077Z0J0</accession>